<gene>
    <name evidence="5" type="ORF">CVT24_008287</name>
</gene>
<feature type="compositionally biased region" description="Polar residues" evidence="3">
    <location>
        <begin position="476"/>
        <end position="514"/>
    </location>
</feature>
<feature type="region of interest" description="Disordered" evidence="3">
    <location>
        <begin position="117"/>
        <end position="244"/>
    </location>
</feature>
<evidence type="ECO:0000313" key="6">
    <source>
        <dbReference type="Proteomes" id="UP000284842"/>
    </source>
</evidence>
<protein>
    <recommendedName>
        <fullName evidence="4">CCHC-type domain-containing protein</fullName>
    </recommendedName>
</protein>
<dbReference type="InParanoid" id="A0A409WZL3"/>
<feature type="non-terminal residue" evidence="5">
    <location>
        <position position="1"/>
    </location>
</feature>
<name>A0A409WZL3_9AGAR</name>
<feature type="non-terminal residue" evidence="5">
    <location>
        <position position="1126"/>
    </location>
</feature>
<feature type="region of interest" description="Disordered" evidence="3">
    <location>
        <begin position="420"/>
        <end position="565"/>
    </location>
</feature>
<dbReference type="Gene3D" id="4.10.60.10">
    <property type="entry name" value="Zinc finger, CCHC-type"/>
    <property type="match status" value="1"/>
</dbReference>
<feature type="compositionally biased region" description="Low complexity" evidence="3">
    <location>
        <begin position="515"/>
        <end position="553"/>
    </location>
</feature>
<dbReference type="GO" id="GO:0003676">
    <property type="term" value="F:nucleic acid binding"/>
    <property type="evidence" value="ECO:0007669"/>
    <property type="project" value="InterPro"/>
</dbReference>
<dbReference type="InterPro" id="IPR036875">
    <property type="entry name" value="Znf_CCHC_sf"/>
</dbReference>
<dbReference type="SMART" id="SM00343">
    <property type="entry name" value="ZnF_C2HC"/>
    <property type="match status" value="1"/>
</dbReference>
<dbReference type="GO" id="GO:0006397">
    <property type="term" value="P:mRNA processing"/>
    <property type="evidence" value="ECO:0007669"/>
    <property type="project" value="UniProtKB-KW"/>
</dbReference>
<keyword evidence="2" id="KW-0863">Zinc-finger</keyword>
<feature type="compositionally biased region" description="Low complexity" evidence="3">
    <location>
        <begin position="434"/>
        <end position="461"/>
    </location>
</feature>
<evidence type="ECO:0000256" key="2">
    <source>
        <dbReference type="PROSITE-ProRule" id="PRU00047"/>
    </source>
</evidence>
<keyword evidence="1" id="KW-0507">mRNA processing</keyword>
<feature type="domain" description="CCHC-type" evidence="4">
    <location>
        <begin position="571"/>
        <end position="587"/>
    </location>
</feature>
<dbReference type="GO" id="GO:0008270">
    <property type="term" value="F:zinc ion binding"/>
    <property type="evidence" value="ECO:0007669"/>
    <property type="project" value="UniProtKB-KW"/>
</dbReference>
<evidence type="ECO:0000313" key="5">
    <source>
        <dbReference type="EMBL" id="PPQ83965.1"/>
    </source>
</evidence>
<organism evidence="5 6">
    <name type="scientific">Panaeolus cyanescens</name>
    <dbReference type="NCBI Taxonomy" id="181874"/>
    <lineage>
        <taxon>Eukaryota</taxon>
        <taxon>Fungi</taxon>
        <taxon>Dikarya</taxon>
        <taxon>Basidiomycota</taxon>
        <taxon>Agaricomycotina</taxon>
        <taxon>Agaricomycetes</taxon>
        <taxon>Agaricomycetidae</taxon>
        <taxon>Agaricales</taxon>
        <taxon>Agaricineae</taxon>
        <taxon>Galeropsidaceae</taxon>
        <taxon>Panaeolus</taxon>
    </lineage>
</organism>
<keyword evidence="2" id="KW-0479">Metal-binding</keyword>
<feature type="region of interest" description="Disordered" evidence="3">
    <location>
        <begin position="1"/>
        <end position="26"/>
    </location>
</feature>
<feature type="compositionally biased region" description="Basic residues" evidence="3">
    <location>
        <begin position="222"/>
        <end position="233"/>
    </location>
</feature>
<dbReference type="EMBL" id="NHTK01004953">
    <property type="protein sequence ID" value="PPQ83965.1"/>
    <property type="molecule type" value="Genomic_DNA"/>
</dbReference>
<feature type="region of interest" description="Disordered" evidence="3">
    <location>
        <begin position="42"/>
        <end position="75"/>
    </location>
</feature>
<dbReference type="OrthoDB" id="3267748at2759"/>
<dbReference type="InterPro" id="IPR001878">
    <property type="entry name" value="Znf_CCHC"/>
</dbReference>
<dbReference type="SUPFAM" id="SSF57756">
    <property type="entry name" value="Retrovirus zinc finger-like domains"/>
    <property type="match status" value="1"/>
</dbReference>
<dbReference type="PROSITE" id="PS50158">
    <property type="entry name" value="ZF_CCHC"/>
    <property type="match status" value="1"/>
</dbReference>
<keyword evidence="2" id="KW-0862">Zinc</keyword>
<sequence>APGGRFLVNRNEIRDQDGPPQTQPHDSTLAQAEAHLTQEERDKIQRRFGRLSSQDPEVPGPSQDKGKGPDPRNWGQLQFDQYEQDIDIQQAMLGEMNRQRLEEQELLLQLSDNRCRTGYRIPSATPSIRTNRRENSQPIDLVSRNSILGKIKDREAQDQRYRQGTRSQEPHLDHGNIYRQPNDRNQSPRQPYYPDPPPRGNQRDPGGDPEGDDDDDGDGYYPKRRPNSGRNRRHPSEPRYDDYYDNDYYPRKPIIAPQSPKSYNGEINLEKYMRFRSETRGYCRRGRVHPRDQIEVISPFLEGKAYNFYLSHASANPESWTLPDFMDALFNHCFPPTFKSTLRNELKWENQGKRKVLEFVRDITVKLDTVGIEDEATRVNYLWFGFEQRIQSALWRRDLNPEFSSWNDVIKGAIASENADTAARGPQPNHSQANQGNNTQNNQNMSNNRANYNGQTGNRNGNRGDRNMNDNRNNGEQSRSQGNISSSRNSVASNGNYNRPQTSENRPNQGSSRINANNGSNGGHSSNTSRPSGSNGASNQSNSRSSNSNQQRPKQSKLSESEVQEHMDHGKCFRCHSHGHLARNCPNANVMQTSRPGRPPGMELHNLEMGYTTNLEDSPVIETLPGLSLGMIILDDILLNQDTGETNELGWLDDSSDEEPNEPLHIQYVPVMEFGDDDISISDSYEYIHEPDWMKRYKDYEPDRSHARNQIGDALIMQATYVLNVSQPYPGDSREICEKQGARNRFIVRPVNSLYYGIFDTLTESSAWVEKRRLEHPNFRLGRFYARYRTWQLKRPDILKAPYAVRMGDAYSIVASHLLRDGIWSHYPNSMPETDPEDRFHVELWSQGHDAYVIMDYDRSLSTIIPAEHLKNPKFDLVRWYQLVVQEKRGLDVESYPLYLFERGSGYALKPISDSGSEITCEYPDNEPSVLDESDINEDLGSLPGLQSVSYTGSDASDDDDLGFDPLDELRAEYQHYRGRDVIMDNALGNAIAEALDNYVPYPADDLFITPDIERFEVFCLPEDDPDLFHVLDHRRGEVAHIRTEQLRDPDFDIGRLYATSCCARSGLDDFEGAMREWRRIHPEGNTGMERYFERSIEYELTVASMGFDLWPFEGYEYPRERFSVM</sequence>
<accession>A0A409WZL3</accession>
<dbReference type="Proteomes" id="UP000284842">
    <property type="component" value="Unassembled WGS sequence"/>
</dbReference>
<dbReference type="STRING" id="181874.A0A409WZL3"/>
<evidence type="ECO:0000259" key="4">
    <source>
        <dbReference type="PROSITE" id="PS50158"/>
    </source>
</evidence>
<reference evidence="5 6" key="1">
    <citation type="journal article" date="2018" name="Evol. Lett.">
        <title>Horizontal gene cluster transfer increased hallucinogenic mushroom diversity.</title>
        <authorList>
            <person name="Reynolds H.T."/>
            <person name="Vijayakumar V."/>
            <person name="Gluck-Thaler E."/>
            <person name="Korotkin H.B."/>
            <person name="Matheny P.B."/>
            <person name="Slot J.C."/>
        </authorList>
    </citation>
    <scope>NUCLEOTIDE SEQUENCE [LARGE SCALE GENOMIC DNA]</scope>
    <source>
        <strain evidence="5 6">2629</strain>
    </source>
</reference>
<dbReference type="AlphaFoldDB" id="A0A409WZL3"/>
<proteinExistence type="predicted"/>
<feature type="compositionally biased region" description="Basic and acidic residues" evidence="3">
    <location>
        <begin position="150"/>
        <end position="161"/>
    </location>
</feature>
<comment type="caution">
    <text evidence="5">The sequence shown here is derived from an EMBL/GenBank/DDBJ whole genome shotgun (WGS) entry which is preliminary data.</text>
</comment>
<evidence type="ECO:0000256" key="1">
    <source>
        <dbReference type="ARBA" id="ARBA00022664"/>
    </source>
</evidence>
<keyword evidence="6" id="KW-1185">Reference proteome</keyword>
<feature type="compositionally biased region" description="Acidic residues" evidence="3">
    <location>
        <begin position="207"/>
        <end position="218"/>
    </location>
</feature>
<evidence type="ECO:0000256" key="3">
    <source>
        <dbReference type="SAM" id="MobiDB-lite"/>
    </source>
</evidence>